<organism evidence="2 3">
    <name type="scientific">Pararhizobium antarcticum</name>
    <dbReference type="NCBI Taxonomy" id="1798805"/>
    <lineage>
        <taxon>Bacteria</taxon>
        <taxon>Pseudomonadati</taxon>
        <taxon>Pseudomonadota</taxon>
        <taxon>Alphaproteobacteria</taxon>
        <taxon>Hyphomicrobiales</taxon>
        <taxon>Rhizobiaceae</taxon>
        <taxon>Rhizobium/Agrobacterium group</taxon>
        <taxon>Pararhizobium</taxon>
    </lineage>
</organism>
<keyword evidence="3" id="KW-1185">Reference proteome</keyword>
<proteinExistence type="predicted"/>
<evidence type="ECO:0000256" key="1">
    <source>
        <dbReference type="SAM" id="MobiDB-lite"/>
    </source>
</evidence>
<evidence type="ECO:0000313" key="3">
    <source>
        <dbReference type="Proteomes" id="UP000182661"/>
    </source>
</evidence>
<evidence type="ECO:0000313" key="2">
    <source>
        <dbReference type="EMBL" id="OJF91438.1"/>
    </source>
</evidence>
<comment type="caution">
    <text evidence="2">The sequence shown here is derived from an EMBL/GenBank/DDBJ whole genome shotgun (WGS) entry which is preliminary data.</text>
</comment>
<reference evidence="2 3" key="1">
    <citation type="submission" date="2016-02" db="EMBL/GenBank/DDBJ databases">
        <title>Genome sequencing of a beta-galactosidase producing bacteria Rhizobium sp. 59.</title>
        <authorList>
            <person name="Wang D."/>
            <person name="Kot W."/>
            <person name="Qin Y."/>
            <person name="Hansen L."/>
            <person name="Naqvi K."/>
            <person name="Rensing C."/>
        </authorList>
    </citation>
    <scope>NUCLEOTIDE SEQUENCE [LARGE SCALE GENOMIC DNA]</scope>
    <source>
        <strain evidence="2 3">59</strain>
    </source>
</reference>
<name>A0A657LLP4_9HYPH</name>
<sequence>MSGTFHVAQPFLTFAKRGLPCTDVIQQVVVAATAYFREKASQTPRPSPGCESLQHHTAR</sequence>
<feature type="region of interest" description="Disordered" evidence="1">
    <location>
        <begin position="39"/>
        <end position="59"/>
    </location>
</feature>
<dbReference type="AlphaFoldDB" id="A0A657LLP4"/>
<dbReference type="EMBL" id="LSRP01000127">
    <property type="protein sequence ID" value="OJF91438.1"/>
    <property type="molecule type" value="Genomic_DNA"/>
</dbReference>
<protein>
    <submittedName>
        <fullName evidence="2">Uncharacterized protein</fullName>
    </submittedName>
</protein>
<accession>A0A657LLP4</accession>
<dbReference type="Proteomes" id="UP000182661">
    <property type="component" value="Unassembled WGS sequence"/>
</dbReference>
<gene>
    <name evidence="2" type="ORF">AX760_23525</name>
</gene>